<proteinExistence type="predicted"/>
<dbReference type="SUPFAM" id="SSF53474">
    <property type="entry name" value="alpha/beta-Hydrolases"/>
    <property type="match status" value="1"/>
</dbReference>
<dbReference type="OMA" id="WRFMDKL"/>
<reference evidence="4" key="1">
    <citation type="journal article" date="2015" name="BMC Genomics">
        <title>Genomic and transcriptomic analysis of the endophytic fungus Pestalotiopsis fici reveals its lifestyle and high potential for synthesis of natural products.</title>
        <authorList>
            <person name="Wang X."/>
            <person name="Zhang X."/>
            <person name="Liu L."/>
            <person name="Xiang M."/>
            <person name="Wang W."/>
            <person name="Sun X."/>
            <person name="Che Y."/>
            <person name="Guo L."/>
            <person name="Liu G."/>
            <person name="Guo L."/>
            <person name="Wang C."/>
            <person name="Yin W.B."/>
            <person name="Stadler M."/>
            <person name="Zhang X."/>
            <person name="Liu X."/>
        </authorList>
    </citation>
    <scope>NUCLEOTIDE SEQUENCE [LARGE SCALE GENOMIC DNA]</scope>
    <source>
        <strain evidence="4">W106-1 / CGMCC3.15140</strain>
    </source>
</reference>
<accession>W3XE65</accession>
<organism evidence="3 4">
    <name type="scientific">Pestalotiopsis fici (strain W106-1 / CGMCC3.15140)</name>
    <dbReference type="NCBI Taxonomy" id="1229662"/>
    <lineage>
        <taxon>Eukaryota</taxon>
        <taxon>Fungi</taxon>
        <taxon>Dikarya</taxon>
        <taxon>Ascomycota</taxon>
        <taxon>Pezizomycotina</taxon>
        <taxon>Sordariomycetes</taxon>
        <taxon>Xylariomycetidae</taxon>
        <taxon>Amphisphaeriales</taxon>
        <taxon>Sporocadaceae</taxon>
        <taxon>Pestalotiopsis</taxon>
    </lineage>
</organism>
<dbReference type="eggNOG" id="KOG1515">
    <property type="taxonomic scope" value="Eukaryota"/>
</dbReference>
<feature type="domain" description="Alpha/beta hydrolase fold-3" evidence="2">
    <location>
        <begin position="76"/>
        <end position="275"/>
    </location>
</feature>
<evidence type="ECO:0000259" key="2">
    <source>
        <dbReference type="Pfam" id="PF07859"/>
    </source>
</evidence>
<evidence type="ECO:0000313" key="3">
    <source>
        <dbReference type="EMBL" id="ETS84335.1"/>
    </source>
</evidence>
<dbReference type="AlphaFoldDB" id="W3XE65"/>
<dbReference type="Gene3D" id="3.40.50.1820">
    <property type="entry name" value="alpha/beta hydrolase"/>
    <property type="match status" value="1"/>
</dbReference>
<dbReference type="STRING" id="1229662.W3XE65"/>
<evidence type="ECO:0000256" key="1">
    <source>
        <dbReference type="ARBA" id="ARBA00022801"/>
    </source>
</evidence>
<dbReference type="HOGENOM" id="CLU_012494_13_1_1"/>
<evidence type="ECO:0000313" key="4">
    <source>
        <dbReference type="Proteomes" id="UP000030651"/>
    </source>
</evidence>
<dbReference type="OrthoDB" id="2152029at2759"/>
<dbReference type="EMBL" id="KI912110">
    <property type="protein sequence ID" value="ETS84335.1"/>
    <property type="molecule type" value="Genomic_DNA"/>
</dbReference>
<dbReference type="PANTHER" id="PTHR48081:SF8">
    <property type="entry name" value="ALPHA_BETA HYDROLASE FOLD-3 DOMAIN-CONTAINING PROTEIN-RELATED"/>
    <property type="match status" value="1"/>
</dbReference>
<dbReference type="ESTHER" id="9pezi-w3xe65">
    <property type="family name" value="Hormone-sensitive_lipase_like"/>
</dbReference>
<dbReference type="GeneID" id="19267373"/>
<dbReference type="PANTHER" id="PTHR48081">
    <property type="entry name" value="AB HYDROLASE SUPERFAMILY PROTEIN C4A8.06C"/>
    <property type="match status" value="1"/>
</dbReference>
<dbReference type="RefSeq" id="XP_007829132.1">
    <property type="nucleotide sequence ID" value="XM_007830941.1"/>
</dbReference>
<dbReference type="InterPro" id="IPR013094">
    <property type="entry name" value="AB_hydrolase_3"/>
</dbReference>
<dbReference type="Pfam" id="PF07859">
    <property type="entry name" value="Abhydrolase_3"/>
    <property type="match status" value="1"/>
</dbReference>
<dbReference type="InterPro" id="IPR029058">
    <property type="entry name" value="AB_hydrolase_fold"/>
</dbReference>
<dbReference type="InParanoid" id="W3XE65"/>
<keyword evidence="4" id="KW-1185">Reference proteome</keyword>
<keyword evidence="1" id="KW-0378">Hydrolase</keyword>
<name>W3XE65_PESFW</name>
<sequence length="303" mass="32732">MTTKSDTLIDENYKFIKQQLAAIDPADIVAQRLVLETLHSSALEPLDVTYEEVRCPGTTRPAIWCKPLVAFLNHAILYTHGGAGFAGSPQSHRKIAGHIAKASGCPALVIDYRLVPEHPFPAGLLDALAAYKWMLETIPAHNIAVVGDSMGGNLAISLVLKARETGLAPPSAIVAISPWLDMEQFGTSIRDNIDRDLLASPGTFAQISKLYLGETCPQDPFANPLYGEYHGFPPMFLTAGGAEMLADNATRLGERAQAAGAHVEVEVVPDMQHVFPFMAGNSKVADRTVEKIGHFIKINLNLL</sequence>
<protein>
    <recommendedName>
        <fullName evidence="2">Alpha/beta hydrolase fold-3 domain-containing protein</fullName>
    </recommendedName>
</protein>
<dbReference type="Proteomes" id="UP000030651">
    <property type="component" value="Unassembled WGS sequence"/>
</dbReference>
<dbReference type="KEGG" id="pfy:PFICI_02360"/>
<gene>
    <name evidence="3" type="ORF">PFICI_02360</name>
</gene>
<dbReference type="GO" id="GO:0016787">
    <property type="term" value="F:hydrolase activity"/>
    <property type="evidence" value="ECO:0007669"/>
    <property type="project" value="UniProtKB-KW"/>
</dbReference>
<dbReference type="InterPro" id="IPR050300">
    <property type="entry name" value="GDXG_lipolytic_enzyme"/>
</dbReference>